<feature type="transmembrane region" description="Helical" evidence="25">
    <location>
        <begin position="137"/>
        <end position="158"/>
    </location>
</feature>
<dbReference type="InterPro" id="IPR036259">
    <property type="entry name" value="MFS_trans_sf"/>
</dbReference>
<dbReference type="Pfam" id="PF07690">
    <property type="entry name" value="MFS_1"/>
    <property type="match status" value="1"/>
</dbReference>
<comment type="catalytic activity">
    <reaction evidence="8">
        <text>L-lysyl-L-alanine(out) = L-lysyl-L-alanine(in)</text>
        <dbReference type="Rhea" id="RHEA:79399"/>
        <dbReference type="ChEBI" id="CHEBI:229954"/>
    </reaction>
</comment>
<evidence type="ECO:0000256" key="7">
    <source>
        <dbReference type="ARBA" id="ARBA00023228"/>
    </source>
</evidence>
<comment type="catalytic activity">
    <reaction evidence="17">
        <text>L-arginyl-glycine(out) = L-arginyl-glycine(in)</text>
        <dbReference type="Rhea" id="RHEA:79391"/>
        <dbReference type="ChEBI" id="CHEBI:229955"/>
    </reaction>
</comment>
<keyword evidence="6 25" id="KW-0472">Membrane</keyword>
<comment type="catalytic activity">
    <reaction evidence="11">
        <text>L-alpha-aminoacyl-L-histidine(out) = L-alpha-aminoacyl-L-histidine(in)</text>
        <dbReference type="Rhea" id="RHEA:79375"/>
        <dbReference type="ChEBI" id="CHEBI:229967"/>
    </reaction>
</comment>
<comment type="subcellular location">
    <subcellularLocation>
        <location evidence="1">Lysosome membrane</location>
        <topology evidence="1">Multi-pass membrane protein</topology>
    </subcellularLocation>
</comment>
<evidence type="ECO:0000256" key="9">
    <source>
        <dbReference type="ARBA" id="ARBA00044878"/>
    </source>
</evidence>
<dbReference type="Proteomes" id="UP001652625">
    <property type="component" value="Chromosome 01"/>
</dbReference>
<dbReference type="PROSITE" id="PS50850">
    <property type="entry name" value="MFS"/>
    <property type="match status" value="1"/>
</dbReference>
<feature type="transmembrane region" description="Helical" evidence="25">
    <location>
        <begin position="326"/>
        <end position="345"/>
    </location>
</feature>
<comment type="catalytic activity">
    <reaction evidence="13">
        <text>L-alpha-aminoacyl-L-lysine(out) = L-alpha-aminoacyl-L-lysine(in)</text>
        <dbReference type="Rhea" id="RHEA:79383"/>
        <dbReference type="ChEBI" id="CHEBI:229966"/>
    </reaction>
</comment>
<feature type="transmembrane region" description="Helical" evidence="25">
    <location>
        <begin position="300"/>
        <end position="319"/>
    </location>
</feature>
<evidence type="ECO:0000256" key="1">
    <source>
        <dbReference type="ARBA" id="ARBA00004155"/>
    </source>
</evidence>
<comment type="catalytic activity">
    <reaction evidence="10">
        <text>L-alpha-aminoacyl-L-arginine(out) = L-alpha-aminoacyl-L-arginine(in)</text>
        <dbReference type="Rhea" id="RHEA:79367"/>
        <dbReference type="ChEBI" id="CHEBI:229968"/>
    </reaction>
</comment>
<evidence type="ECO:0000256" key="5">
    <source>
        <dbReference type="ARBA" id="ARBA00022989"/>
    </source>
</evidence>
<evidence type="ECO:0000256" key="25">
    <source>
        <dbReference type="SAM" id="Phobius"/>
    </source>
</evidence>
<keyword evidence="7" id="KW-0458">Lysosome</keyword>
<evidence type="ECO:0000256" key="21">
    <source>
        <dbReference type="ARBA" id="ARBA00044985"/>
    </source>
</evidence>
<comment type="catalytic activity">
    <reaction evidence="20">
        <text>L-lysyl-glycine(out) = L-lysyl-glycine(in)</text>
        <dbReference type="Rhea" id="RHEA:79407"/>
        <dbReference type="ChEBI" id="CHEBI:191202"/>
    </reaction>
</comment>
<comment type="catalytic activity">
    <reaction evidence="12">
        <text>L-lysyl-L-alpha-amino acid(out) = L-lysyl-L-alpha-amino acid(in)</text>
        <dbReference type="Rhea" id="RHEA:79387"/>
        <dbReference type="ChEBI" id="CHEBI:229965"/>
    </reaction>
</comment>
<evidence type="ECO:0000256" key="4">
    <source>
        <dbReference type="ARBA" id="ARBA00022692"/>
    </source>
</evidence>
<dbReference type="RefSeq" id="XP_065644539.1">
    <property type="nucleotide sequence ID" value="XM_065788467.1"/>
</dbReference>
<evidence type="ECO:0000256" key="3">
    <source>
        <dbReference type="ARBA" id="ARBA00022448"/>
    </source>
</evidence>
<reference evidence="28" key="2">
    <citation type="submission" date="2025-08" db="UniProtKB">
        <authorList>
            <consortium name="RefSeq"/>
        </authorList>
    </citation>
    <scope>IDENTIFICATION</scope>
</reference>
<dbReference type="CDD" id="cd17340">
    <property type="entry name" value="MFS_MFSD1"/>
    <property type="match status" value="1"/>
</dbReference>
<comment type="function">
    <text evidence="23">Lysosomal dipeptide uniporter that selectively exports lysine, arginine or histidine-containing dipeptides with a net positive charge from the lysosome lumen into the cytosol. Could play a role in a specific type of protein O-glycosylation indirectly regulating macrophages migration and tissue invasion. Also essential for liver homeostasis.</text>
</comment>
<evidence type="ECO:0000256" key="18">
    <source>
        <dbReference type="ARBA" id="ARBA00044912"/>
    </source>
</evidence>
<keyword evidence="4 25" id="KW-0812">Transmembrane</keyword>
<evidence type="ECO:0000256" key="2">
    <source>
        <dbReference type="ARBA" id="ARBA00008335"/>
    </source>
</evidence>
<evidence type="ECO:0000256" key="22">
    <source>
        <dbReference type="ARBA" id="ARBA00045018"/>
    </source>
</evidence>
<dbReference type="PANTHER" id="PTHR23512:SF3">
    <property type="entry name" value="MAJOR FACILITATOR SUPERFAMILY DOMAIN-CONTAINING PROTEIN 1"/>
    <property type="match status" value="1"/>
</dbReference>
<feature type="transmembrane region" description="Helical" evidence="25">
    <location>
        <begin position="413"/>
        <end position="436"/>
    </location>
</feature>
<feature type="transmembrane region" description="Helical" evidence="25">
    <location>
        <begin position="74"/>
        <end position="96"/>
    </location>
</feature>
<comment type="catalytic activity">
    <reaction evidence="19">
        <text>L-alanyl-L-lysine(out) = L-alanyl-L-lysine(in)</text>
        <dbReference type="Rhea" id="RHEA:79415"/>
        <dbReference type="ChEBI" id="CHEBI:192470"/>
    </reaction>
</comment>
<gene>
    <name evidence="28" type="primary">LOC100212150</name>
</gene>
<evidence type="ECO:0000256" key="8">
    <source>
        <dbReference type="ARBA" id="ARBA00044876"/>
    </source>
</evidence>
<dbReference type="InterPro" id="IPR020846">
    <property type="entry name" value="MFS_dom"/>
</dbReference>
<evidence type="ECO:0000256" key="12">
    <source>
        <dbReference type="ARBA" id="ARBA00044891"/>
    </source>
</evidence>
<dbReference type="GeneID" id="100212150"/>
<evidence type="ECO:0000256" key="19">
    <source>
        <dbReference type="ARBA" id="ARBA00044919"/>
    </source>
</evidence>
<feature type="domain" description="Major facilitator superfamily (MFS) profile" evidence="26">
    <location>
        <begin position="32"/>
        <end position="441"/>
    </location>
</feature>
<proteinExistence type="inferred from homology"/>
<evidence type="ECO:0000259" key="26">
    <source>
        <dbReference type="PROSITE" id="PS50850"/>
    </source>
</evidence>
<protein>
    <recommendedName>
        <fullName evidence="21">Lysosomal dipeptide transporter MFSD1</fullName>
    </recommendedName>
    <alternativeName>
        <fullName evidence="22">Major facilitator superfamily domain-containing protein 1</fullName>
    </alternativeName>
</protein>
<feature type="transmembrane region" description="Helical" evidence="25">
    <location>
        <begin position="32"/>
        <end position="53"/>
    </location>
</feature>
<dbReference type="PANTHER" id="PTHR23512">
    <property type="entry name" value="MAJOR FACILITATOR SUPERFAMILY DOMAIN-CONTAINING PROTEIN 1"/>
    <property type="match status" value="1"/>
</dbReference>
<feature type="transmembrane region" description="Helical" evidence="25">
    <location>
        <begin position="205"/>
        <end position="230"/>
    </location>
</feature>
<dbReference type="Gene3D" id="1.20.1250.20">
    <property type="entry name" value="MFS general substrate transporter like domains"/>
    <property type="match status" value="2"/>
</dbReference>
<dbReference type="InterPro" id="IPR052187">
    <property type="entry name" value="MFSD1"/>
</dbReference>
<feature type="transmembrane region" description="Helical" evidence="25">
    <location>
        <begin position="384"/>
        <end position="407"/>
    </location>
</feature>
<evidence type="ECO:0000256" key="14">
    <source>
        <dbReference type="ARBA" id="ARBA00044898"/>
    </source>
</evidence>
<comment type="catalytic activity">
    <reaction evidence="18">
        <text>L-histidyl-L-alpha-amino acid(out) = L-histidyl-L-alpha-amino acid(in)</text>
        <dbReference type="Rhea" id="RHEA:79379"/>
        <dbReference type="ChEBI" id="CHEBI:229964"/>
    </reaction>
</comment>
<evidence type="ECO:0000256" key="10">
    <source>
        <dbReference type="ARBA" id="ARBA00044881"/>
    </source>
</evidence>
<comment type="catalytic activity">
    <reaction evidence="15">
        <text>L-arginyl-L-alpha-amino acid(out) = L-arginyl-L-alpha-amino acid(in)</text>
        <dbReference type="Rhea" id="RHEA:79371"/>
        <dbReference type="ChEBI" id="CHEBI:84315"/>
    </reaction>
</comment>
<comment type="catalytic activity">
    <reaction evidence="16">
        <text>L-lysyl-L-lysine(out) = L-lysyl-L-lysine(in)</text>
        <dbReference type="Rhea" id="RHEA:79403"/>
        <dbReference type="ChEBI" id="CHEBI:229956"/>
    </reaction>
</comment>
<evidence type="ECO:0000256" key="16">
    <source>
        <dbReference type="ARBA" id="ARBA00044900"/>
    </source>
</evidence>
<evidence type="ECO:0000256" key="11">
    <source>
        <dbReference type="ARBA" id="ARBA00044884"/>
    </source>
</evidence>
<evidence type="ECO:0000256" key="6">
    <source>
        <dbReference type="ARBA" id="ARBA00023136"/>
    </source>
</evidence>
<keyword evidence="3" id="KW-0813">Transport</keyword>
<comment type="catalytic activity">
    <reaction evidence="9">
        <text>L-histidyl-glycine(out) = L-histidyl-glycine(in)</text>
        <dbReference type="Rhea" id="RHEA:79395"/>
        <dbReference type="ChEBI" id="CHEBI:229957"/>
    </reaction>
</comment>
<keyword evidence="5 25" id="KW-1133">Transmembrane helix</keyword>
<reference evidence="27" key="1">
    <citation type="submission" date="2025-05" db="UniProtKB">
        <authorList>
            <consortium name="RefSeq"/>
        </authorList>
    </citation>
    <scope>NUCLEOTIDE SEQUENCE [LARGE SCALE GENOMIC DNA]</scope>
</reference>
<dbReference type="InterPro" id="IPR011701">
    <property type="entry name" value="MFS"/>
</dbReference>
<comment type="catalytic activity">
    <reaction evidence="14">
        <text>L-aspartyl-L-lysine(out) = L-aspartyl-L-lysine(in)</text>
        <dbReference type="Rhea" id="RHEA:79411"/>
        <dbReference type="ChEBI" id="CHEBI:229953"/>
    </reaction>
</comment>
<comment type="similarity">
    <text evidence="2">Belongs to the major facilitator superfamily.</text>
</comment>
<sequence length="523" mass="58086">MTSPRPQSLSDMSDVVEIKGCDAIPCCNPKSLFHRIIVLIFICFLSFGSYFCFDNPAALQEYIEKDMKLDTANYMLLYSLYSWPNVVLCFFGGFLIDRVFGIRLGAIIFSSFVFLGQVIFALGALTNHFWLMLMGRFVFGIGGESLAVAQNTYAVSWFKGRELNMVFGLQLSFSRIGSTVNMNVMAPLYMFLQKYINSEDKQYVILGWTLMTGCIFCILSLISALVMAYFDKRAARLLNKSNAKTGEVIRLTDVKDFPLSVWLIFLICVAYYVAVFPFISLGLVYFQAKYDMIETDATTVNSLIFLISAAASPVFGLYVDKVGYNVFNLILGIFLTLSAHGILAFTFISPFAAMAIMGVGYSLVACALWPLVAMVVPEYQLGTAYGFMQSIQNLGLAVVSIIAGQIVDTSGYLILEVFFLALLCVALISTLILYLVDLAKDGSLNRSASVRKKLSERKLEKSESKPLLEDYYSCPPPGTSSSPIKPKSAHDLRLKYLSKIGGPAFQPPENFRISAFVFPHVLK</sequence>
<accession>A0ABM4B6R5</accession>
<evidence type="ECO:0000256" key="23">
    <source>
        <dbReference type="ARBA" id="ARBA00045709"/>
    </source>
</evidence>
<comment type="subunit">
    <text evidence="24">Homodimer. Interacts with lysosomal protein GLMP (via lumenal domain); the interaction starts while both proteins are still in the endoplasmic reticulum and is required for stabilization of MFSD1 in lysosomes but has no direct effect on its targeting to lysosomes or transporter activity.</text>
</comment>
<feature type="transmembrane region" description="Helical" evidence="25">
    <location>
        <begin position="351"/>
        <end position="372"/>
    </location>
</feature>
<evidence type="ECO:0000256" key="13">
    <source>
        <dbReference type="ARBA" id="ARBA00044893"/>
    </source>
</evidence>
<feature type="transmembrane region" description="Helical" evidence="25">
    <location>
        <begin position="259"/>
        <end position="288"/>
    </location>
</feature>
<evidence type="ECO:0000313" key="28">
    <source>
        <dbReference type="RefSeq" id="XP_065644539.1"/>
    </source>
</evidence>
<keyword evidence="27" id="KW-1185">Reference proteome</keyword>
<evidence type="ECO:0000256" key="15">
    <source>
        <dbReference type="ARBA" id="ARBA00044899"/>
    </source>
</evidence>
<evidence type="ECO:0000256" key="17">
    <source>
        <dbReference type="ARBA" id="ARBA00044903"/>
    </source>
</evidence>
<dbReference type="SUPFAM" id="SSF103473">
    <property type="entry name" value="MFS general substrate transporter"/>
    <property type="match status" value="1"/>
</dbReference>
<evidence type="ECO:0000313" key="27">
    <source>
        <dbReference type="Proteomes" id="UP001652625"/>
    </source>
</evidence>
<evidence type="ECO:0000256" key="20">
    <source>
        <dbReference type="ARBA" id="ARBA00044924"/>
    </source>
</evidence>
<evidence type="ECO:0000256" key="24">
    <source>
        <dbReference type="ARBA" id="ARBA00046376"/>
    </source>
</evidence>
<name>A0ABM4B6R5_HYDVU</name>
<feature type="transmembrane region" description="Helical" evidence="25">
    <location>
        <begin position="102"/>
        <end position="125"/>
    </location>
</feature>
<organism evidence="27 28">
    <name type="scientific">Hydra vulgaris</name>
    <name type="common">Hydra</name>
    <name type="synonym">Hydra attenuata</name>
    <dbReference type="NCBI Taxonomy" id="6087"/>
    <lineage>
        <taxon>Eukaryota</taxon>
        <taxon>Metazoa</taxon>
        <taxon>Cnidaria</taxon>
        <taxon>Hydrozoa</taxon>
        <taxon>Hydroidolina</taxon>
        <taxon>Anthoathecata</taxon>
        <taxon>Aplanulata</taxon>
        <taxon>Hydridae</taxon>
        <taxon>Hydra</taxon>
    </lineage>
</organism>